<gene>
    <name evidence="5" type="ORF">CYNAS_LOCUS1861</name>
</gene>
<dbReference type="EMBL" id="CATQJL010000001">
    <property type="protein sequence ID" value="CAJ0589878.1"/>
    <property type="molecule type" value="Genomic_DNA"/>
</dbReference>
<evidence type="ECO:0000313" key="6">
    <source>
        <dbReference type="Proteomes" id="UP001176961"/>
    </source>
</evidence>
<proteinExistence type="predicted"/>
<keyword evidence="3" id="KW-0539">Nucleus</keyword>
<dbReference type="GO" id="GO:0003700">
    <property type="term" value="F:DNA-binding transcription factor activity"/>
    <property type="evidence" value="ECO:0007669"/>
    <property type="project" value="TreeGrafter"/>
</dbReference>
<comment type="caution">
    <text evidence="5">The sequence shown here is derived from an EMBL/GenBank/DDBJ whole genome shotgun (WGS) entry which is preliminary data.</text>
</comment>
<feature type="domain" description="Myb-like" evidence="4">
    <location>
        <begin position="142"/>
        <end position="192"/>
    </location>
</feature>
<dbReference type="AlphaFoldDB" id="A0AA36DLN6"/>
<evidence type="ECO:0000313" key="5">
    <source>
        <dbReference type="EMBL" id="CAJ0589878.1"/>
    </source>
</evidence>
<dbReference type="PANTHER" id="PTHR46380:SF2">
    <property type="entry name" value="CYCLIN-D-BINDING MYB-LIKE TRANSCRIPTION FACTOR 1"/>
    <property type="match status" value="1"/>
</dbReference>
<keyword evidence="6" id="KW-1185">Reference proteome</keyword>
<accession>A0AA36DLN6</accession>
<dbReference type="InterPro" id="IPR001005">
    <property type="entry name" value="SANT/Myb"/>
</dbReference>
<name>A0AA36DLN6_CYLNA</name>
<dbReference type="PANTHER" id="PTHR46380">
    <property type="entry name" value="CYCLIN-D-BINDING MYB-LIKE TRANSCRIPTION FACTOR 1"/>
    <property type="match status" value="1"/>
</dbReference>
<reference evidence="5" key="1">
    <citation type="submission" date="2023-07" db="EMBL/GenBank/DDBJ databases">
        <authorList>
            <consortium name="CYATHOMIX"/>
        </authorList>
    </citation>
    <scope>NUCLEOTIDE SEQUENCE</scope>
    <source>
        <strain evidence="5">N/A</strain>
    </source>
</reference>
<organism evidence="5 6">
    <name type="scientific">Cylicocyclus nassatus</name>
    <name type="common">Nematode worm</name>
    <dbReference type="NCBI Taxonomy" id="53992"/>
    <lineage>
        <taxon>Eukaryota</taxon>
        <taxon>Metazoa</taxon>
        <taxon>Ecdysozoa</taxon>
        <taxon>Nematoda</taxon>
        <taxon>Chromadorea</taxon>
        <taxon>Rhabditida</taxon>
        <taxon>Rhabditina</taxon>
        <taxon>Rhabditomorpha</taxon>
        <taxon>Strongyloidea</taxon>
        <taxon>Strongylidae</taxon>
        <taxon>Cylicocyclus</taxon>
    </lineage>
</organism>
<keyword evidence="2" id="KW-0238">DNA-binding</keyword>
<dbReference type="SMART" id="SM00717">
    <property type="entry name" value="SANT"/>
    <property type="match status" value="2"/>
</dbReference>
<feature type="domain" description="Myb-like" evidence="4">
    <location>
        <begin position="46"/>
        <end position="129"/>
    </location>
</feature>
<dbReference type="GO" id="GO:0005634">
    <property type="term" value="C:nucleus"/>
    <property type="evidence" value="ECO:0007669"/>
    <property type="project" value="UniProtKB-SubCell"/>
</dbReference>
<protein>
    <recommendedName>
        <fullName evidence="4">Myb-like domain-containing protein</fullName>
    </recommendedName>
</protein>
<dbReference type="GO" id="GO:0000976">
    <property type="term" value="F:transcription cis-regulatory region binding"/>
    <property type="evidence" value="ECO:0007669"/>
    <property type="project" value="TreeGrafter"/>
</dbReference>
<comment type="subcellular location">
    <subcellularLocation>
        <location evidence="1">Nucleus</location>
    </subcellularLocation>
</comment>
<evidence type="ECO:0000256" key="2">
    <source>
        <dbReference type="ARBA" id="ARBA00023125"/>
    </source>
</evidence>
<evidence type="ECO:0000256" key="3">
    <source>
        <dbReference type="ARBA" id="ARBA00023242"/>
    </source>
</evidence>
<dbReference type="Proteomes" id="UP001176961">
    <property type="component" value="Unassembled WGS sequence"/>
</dbReference>
<dbReference type="InterPro" id="IPR009057">
    <property type="entry name" value="Homeodomain-like_sf"/>
</dbReference>
<evidence type="ECO:0000259" key="4">
    <source>
        <dbReference type="SMART" id="SM00717"/>
    </source>
</evidence>
<dbReference type="InterPro" id="IPR051651">
    <property type="entry name" value="DMTF1_DNA-bind_reg"/>
</dbReference>
<sequence>MPEYKKRLPESGLYNDDGYLFHHTSGQPLTREEIERLRQHDIPYEKRCRFNPAEDEQIRKNWKRFAAKHNLEYEKAPGYAGVPGYKIFADNEERATFNRTTAFWPHICHNLPHRSAAQIRRRIGIIFDPAVIEGKAEITYSRNVPWTDKQTKKLLRYYMKYGMSTEAVHKIGKLLNRPAHSCQNQLRNSLARRGPVPNHLRKKLWGAVMKYTDDQEKPFKRLVRKAIYHKQYENVQDYDKRTEWNTVAQRMVYPIERVKEAWLHLLKDLQHNYVKQRECRESRKKSWSTALNAVSLEIQQTPEDTMYEILTRKLYNCEFLTSNLREKGVTGFYSGGSSELNYLFRKTRVILWRLHHLLFRRLKLPFTLKERLHVLSMAYDYQCGFEDGQQIARPKQFERLKLTTGGFPAIHRTPFIEALVVYSIAKFEDWIAPTVLKKYVVSEEVLALFPKERNNSEIIKQKDLKTAVSFIDLDDHFDR</sequence>
<dbReference type="SUPFAM" id="SSF46689">
    <property type="entry name" value="Homeodomain-like"/>
    <property type="match status" value="1"/>
</dbReference>
<evidence type="ECO:0000256" key="1">
    <source>
        <dbReference type="ARBA" id="ARBA00004123"/>
    </source>
</evidence>